<feature type="region of interest" description="Disordered" evidence="3">
    <location>
        <begin position="484"/>
        <end position="511"/>
    </location>
</feature>
<keyword evidence="4" id="KW-0472">Membrane</keyword>
<comment type="similarity">
    <text evidence="2">Belongs to the major facilitator superfamily. Monocarboxylate porter (TC 2.A.1.13) family.</text>
</comment>
<evidence type="ECO:0000256" key="4">
    <source>
        <dbReference type="SAM" id="Phobius"/>
    </source>
</evidence>
<dbReference type="SUPFAM" id="SSF103473">
    <property type="entry name" value="MFS general substrate transporter"/>
    <property type="match status" value="1"/>
</dbReference>
<feature type="transmembrane region" description="Helical" evidence="4">
    <location>
        <begin position="441"/>
        <end position="459"/>
    </location>
</feature>
<evidence type="ECO:0000256" key="2">
    <source>
        <dbReference type="ARBA" id="ARBA00006727"/>
    </source>
</evidence>
<dbReference type="InterPro" id="IPR011701">
    <property type="entry name" value="MFS"/>
</dbReference>
<dbReference type="PANTHER" id="PTHR11360:SF234">
    <property type="entry name" value="MFS-TYPE TRANSPORTER DBAD-RELATED"/>
    <property type="match status" value="1"/>
</dbReference>
<feature type="transmembrane region" description="Helical" evidence="4">
    <location>
        <begin position="408"/>
        <end position="429"/>
    </location>
</feature>
<keyword evidence="6" id="KW-1185">Reference proteome</keyword>
<dbReference type="InterPro" id="IPR050327">
    <property type="entry name" value="Proton-linked_MCT"/>
</dbReference>
<reference evidence="5 6" key="1">
    <citation type="submission" date="2024-04" db="EMBL/GenBank/DDBJ databases">
        <title>Phyllosticta paracitricarpa is synonymous to the EU quarantine fungus P. citricarpa based on phylogenomic analyses.</title>
        <authorList>
            <consortium name="Lawrence Berkeley National Laboratory"/>
            <person name="Van Ingen-Buijs V.A."/>
            <person name="Van Westerhoven A.C."/>
            <person name="Haridas S."/>
            <person name="Skiadas P."/>
            <person name="Martin F."/>
            <person name="Groenewald J.Z."/>
            <person name="Crous P.W."/>
            <person name="Seidl M.F."/>
        </authorList>
    </citation>
    <scope>NUCLEOTIDE SEQUENCE [LARGE SCALE GENOMIC DNA]</scope>
    <source>
        <strain evidence="5 6">CBS 122670</strain>
    </source>
</reference>
<comment type="caution">
    <text evidence="5">The sequence shown here is derived from an EMBL/GenBank/DDBJ whole genome shotgun (WGS) entry which is preliminary data.</text>
</comment>
<dbReference type="InterPro" id="IPR036259">
    <property type="entry name" value="MFS_trans_sf"/>
</dbReference>
<feature type="region of interest" description="Disordered" evidence="3">
    <location>
        <begin position="1"/>
        <end position="34"/>
    </location>
</feature>
<feature type="transmembrane region" description="Helical" evidence="4">
    <location>
        <begin position="340"/>
        <end position="358"/>
    </location>
</feature>
<dbReference type="EMBL" id="JBBPDW010000014">
    <property type="protein sequence ID" value="KAK7546627.1"/>
    <property type="molecule type" value="Genomic_DNA"/>
</dbReference>
<evidence type="ECO:0000256" key="3">
    <source>
        <dbReference type="SAM" id="MobiDB-lite"/>
    </source>
</evidence>
<feature type="transmembrane region" description="Helical" evidence="4">
    <location>
        <begin position="141"/>
        <end position="163"/>
    </location>
</feature>
<dbReference type="Proteomes" id="UP001365128">
    <property type="component" value="Unassembled WGS sequence"/>
</dbReference>
<feature type="transmembrane region" description="Helical" evidence="4">
    <location>
        <begin position="364"/>
        <end position="387"/>
    </location>
</feature>
<feature type="transmembrane region" description="Helical" evidence="4">
    <location>
        <begin position="258"/>
        <end position="276"/>
    </location>
</feature>
<feature type="compositionally biased region" description="Basic and acidic residues" evidence="3">
    <location>
        <begin position="494"/>
        <end position="511"/>
    </location>
</feature>
<feature type="transmembrane region" description="Helical" evidence="4">
    <location>
        <begin position="208"/>
        <end position="228"/>
    </location>
</feature>
<keyword evidence="4" id="KW-1133">Transmembrane helix</keyword>
<protein>
    <submittedName>
        <fullName evidence="5">Major facilitator superfamily domain-containing protein</fullName>
    </submittedName>
</protein>
<dbReference type="Gene3D" id="1.20.1250.20">
    <property type="entry name" value="MFS general substrate transporter like domains"/>
    <property type="match status" value="2"/>
</dbReference>
<keyword evidence="4" id="KW-0812">Transmembrane</keyword>
<evidence type="ECO:0000256" key="1">
    <source>
        <dbReference type="ARBA" id="ARBA00004141"/>
    </source>
</evidence>
<name>A0ABR1MDP5_9PEZI</name>
<feature type="transmembrane region" description="Helical" evidence="4">
    <location>
        <begin position="44"/>
        <end position="67"/>
    </location>
</feature>
<comment type="subcellular location">
    <subcellularLocation>
        <location evidence="1">Membrane</location>
        <topology evidence="1">Multi-pass membrane protein</topology>
    </subcellularLocation>
</comment>
<dbReference type="PANTHER" id="PTHR11360">
    <property type="entry name" value="MONOCARBOXYLATE TRANSPORTER"/>
    <property type="match status" value="1"/>
</dbReference>
<sequence length="511" mass="55076">MGSSGASLSDPDPEKGVQETTGTEQPGDIEEGNWPTGWRPWTTLAACFFLMFNSWGLVNAYGTFASYYKDVLLPNQDDLFFNFFGATECFMVLILSGVIGRLLDAGFYRPILGVGAVITTASFFLLSIVNGKGERGDGNVGLIWLTHGFLVGLGMSCFFVSSSQIAATWFHKRKSLAIGIVASGASISGLVYPIMLRFLITKAGFNNAVRGVAGLIGLTALFSFLFAVPNPGSKRRAPDSWLKVRVWLDPEAFKSKQFCWFTAAISFMFLGFYAVFFNLEEWAASKGVGYKEGIASEADEGTDRQMTAGLATYYLLAIMNAMSTFGRIGAAWASDHLGGVQVHTIVASVCSLLVLILWSLTSTFAGAMCFITFFGIFSGALIGLPPASMAYILGKSKARQAKLGHWTGMMYTAAAIPSLVGPIVAGHLVSEFGNYITVQMWSGSCLACAAACMGVTWWYKSQELAAGGPTTDIDEPTIPLERVPSQASWVTRGYDTDRPQGDDAKELYGKD</sequence>
<feature type="transmembrane region" description="Helical" evidence="4">
    <location>
        <begin position="313"/>
        <end position="333"/>
    </location>
</feature>
<dbReference type="Pfam" id="PF07690">
    <property type="entry name" value="MFS_1"/>
    <property type="match status" value="1"/>
</dbReference>
<evidence type="ECO:0000313" key="6">
    <source>
        <dbReference type="Proteomes" id="UP001365128"/>
    </source>
</evidence>
<feature type="transmembrane region" description="Helical" evidence="4">
    <location>
        <begin position="79"/>
        <end position="99"/>
    </location>
</feature>
<feature type="transmembrane region" description="Helical" evidence="4">
    <location>
        <begin position="175"/>
        <end position="196"/>
    </location>
</feature>
<proteinExistence type="inferred from homology"/>
<gene>
    <name evidence="5" type="ORF">IWX46DRAFT_524917</name>
</gene>
<feature type="transmembrane region" description="Helical" evidence="4">
    <location>
        <begin position="111"/>
        <end position="129"/>
    </location>
</feature>
<accession>A0ABR1MDP5</accession>
<evidence type="ECO:0000313" key="5">
    <source>
        <dbReference type="EMBL" id="KAK7546627.1"/>
    </source>
</evidence>
<organism evidence="5 6">
    <name type="scientific">Phyllosticta citricarpa</name>
    <dbReference type="NCBI Taxonomy" id="55181"/>
    <lineage>
        <taxon>Eukaryota</taxon>
        <taxon>Fungi</taxon>
        <taxon>Dikarya</taxon>
        <taxon>Ascomycota</taxon>
        <taxon>Pezizomycotina</taxon>
        <taxon>Dothideomycetes</taxon>
        <taxon>Dothideomycetes incertae sedis</taxon>
        <taxon>Botryosphaeriales</taxon>
        <taxon>Phyllostictaceae</taxon>
        <taxon>Phyllosticta</taxon>
    </lineage>
</organism>